<evidence type="ECO:0000313" key="19">
    <source>
        <dbReference type="EnsemblProtists" id="EKX37080"/>
    </source>
</evidence>
<evidence type="ECO:0000256" key="12">
    <source>
        <dbReference type="ARBA" id="ARBA00023098"/>
    </source>
</evidence>
<comment type="pathway">
    <text evidence="4">Lipid metabolism.</text>
</comment>
<evidence type="ECO:0000256" key="11">
    <source>
        <dbReference type="ARBA" id="ARBA00022989"/>
    </source>
</evidence>
<evidence type="ECO:0000256" key="6">
    <source>
        <dbReference type="ARBA" id="ARBA00012487"/>
    </source>
</evidence>
<evidence type="ECO:0000256" key="7">
    <source>
        <dbReference type="ARBA" id="ARBA00022516"/>
    </source>
</evidence>
<reference evidence="19" key="3">
    <citation type="submission" date="2016-03" db="UniProtKB">
        <authorList>
            <consortium name="EnsemblProtists"/>
        </authorList>
    </citation>
    <scope>IDENTIFICATION</scope>
</reference>
<keyword evidence="13 17" id="KW-0472">Membrane</keyword>
<evidence type="ECO:0000256" key="14">
    <source>
        <dbReference type="ARBA" id="ARBA00023209"/>
    </source>
</evidence>
<comment type="subcellular location">
    <subcellularLocation>
        <location evidence="2">Membrane</location>
        <topology evidence="2">Multi-pass membrane protein</topology>
    </subcellularLocation>
</comment>
<dbReference type="HOGENOM" id="CLU_037294_3_3_1"/>
<keyword evidence="7" id="KW-0444">Lipid biosynthesis</keyword>
<dbReference type="Proteomes" id="UP000011087">
    <property type="component" value="Unassembled WGS sequence"/>
</dbReference>
<protein>
    <recommendedName>
        <fullName evidence="6 16">Phosphatidate cytidylyltransferase</fullName>
        <ecNumber evidence="6 16">2.7.7.41</ecNumber>
    </recommendedName>
</protein>
<evidence type="ECO:0000256" key="5">
    <source>
        <dbReference type="ARBA" id="ARBA00010185"/>
    </source>
</evidence>
<dbReference type="OMA" id="FRMAQFK"/>
<keyword evidence="14" id="KW-0594">Phospholipid biosynthesis</keyword>
<evidence type="ECO:0000313" key="18">
    <source>
        <dbReference type="EMBL" id="EKX37080.1"/>
    </source>
</evidence>
<proteinExistence type="inferred from homology"/>
<sequence>MLGLQKRVFTSVVLGALVSAWIFSGTWAFALVCGVAGSRALLEYYGMAERASNECKPAKKCGTVVLWSMYMTACGTAYGLPFAYTDCVLPVAYILIVGYLLTLKRSEKTTISSVQTTFMGIFYVGYLASFWVRLRALGVIPSEEVSRVMAVPMMHETMQWISFLGLGSADIFTQGAVVTWWTMISIAASDVGAYFAGKNFGKTKLSDWTGISVSPNKTMEGFFGGVALCSIFATTGARLMGWPLWITGPFYGFMISALGLLGDLTVSLFKRDAGVKDTGNLLPGHGGILDRIDSYMLTAAPVYYFVKVGNFD</sequence>
<evidence type="ECO:0000256" key="2">
    <source>
        <dbReference type="ARBA" id="ARBA00004141"/>
    </source>
</evidence>
<evidence type="ECO:0000256" key="17">
    <source>
        <dbReference type="SAM" id="Phobius"/>
    </source>
</evidence>
<dbReference type="InterPro" id="IPR000374">
    <property type="entry name" value="PC_trans"/>
</dbReference>
<evidence type="ECO:0000256" key="10">
    <source>
        <dbReference type="ARBA" id="ARBA00022695"/>
    </source>
</evidence>
<dbReference type="RefSeq" id="XP_005824060.1">
    <property type="nucleotide sequence ID" value="XM_005824003.1"/>
</dbReference>
<evidence type="ECO:0000256" key="13">
    <source>
        <dbReference type="ARBA" id="ARBA00023136"/>
    </source>
</evidence>
<dbReference type="GO" id="GO:0004605">
    <property type="term" value="F:phosphatidate cytidylyltransferase activity"/>
    <property type="evidence" value="ECO:0007669"/>
    <property type="project" value="UniProtKB-EC"/>
</dbReference>
<feature type="transmembrane region" description="Helical" evidence="17">
    <location>
        <begin position="78"/>
        <end position="101"/>
    </location>
</feature>
<dbReference type="EnsemblProtists" id="EKX37080">
    <property type="protein sequence ID" value="EKX37080"/>
    <property type="gene ID" value="GUITHDRAFT_78510"/>
</dbReference>
<feature type="transmembrane region" description="Helical" evidence="17">
    <location>
        <begin position="12"/>
        <end position="37"/>
    </location>
</feature>
<keyword evidence="20" id="KW-1185">Reference proteome</keyword>
<feature type="transmembrane region" description="Helical" evidence="17">
    <location>
        <begin position="178"/>
        <end position="197"/>
    </location>
</feature>
<keyword evidence="10 16" id="KW-0548">Nucleotidyltransferase</keyword>
<dbReference type="PANTHER" id="PTHR47101">
    <property type="entry name" value="PHOSPHATIDATE CYTIDYLYLTRANSFERASE 5, CHLOROPLASTIC"/>
    <property type="match status" value="1"/>
</dbReference>
<dbReference type="EC" id="2.7.7.41" evidence="6 16"/>
<comment type="catalytic activity">
    <reaction evidence="1 16">
        <text>a 1,2-diacyl-sn-glycero-3-phosphate + CTP + H(+) = a CDP-1,2-diacyl-sn-glycerol + diphosphate</text>
        <dbReference type="Rhea" id="RHEA:16229"/>
        <dbReference type="ChEBI" id="CHEBI:15378"/>
        <dbReference type="ChEBI" id="CHEBI:33019"/>
        <dbReference type="ChEBI" id="CHEBI:37563"/>
        <dbReference type="ChEBI" id="CHEBI:58332"/>
        <dbReference type="ChEBI" id="CHEBI:58608"/>
        <dbReference type="EC" id="2.7.7.41"/>
    </reaction>
</comment>
<evidence type="ECO:0000256" key="1">
    <source>
        <dbReference type="ARBA" id="ARBA00001698"/>
    </source>
</evidence>
<gene>
    <name evidence="18" type="ORF">GUITHDRAFT_78510</name>
</gene>
<evidence type="ECO:0000256" key="4">
    <source>
        <dbReference type="ARBA" id="ARBA00005189"/>
    </source>
</evidence>
<dbReference type="EMBL" id="JH993064">
    <property type="protein sequence ID" value="EKX37080.1"/>
    <property type="molecule type" value="Genomic_DNA"/>
</dbReference>
<accession>L1IMP4</accession>
<reference evidence="20" key="2">
    <citation type="submission" date="2012-11" db="EMBL/GenBank/DDBJ databases">
        <authorList>
            <person name="Kuo A."/>
            <person name="Curtis B.A."/>
            <person name="Tanifuji G."/>
            <person name="Burki F."/>
            <person name="Gruber A."/>
            <person name="Irimia M."/>
            <person name="Maruyama S."/>
            <person name="Arias M.C."/>
            <person name="Ball S.G."/>
            <person name="Gile G.H."/>
            <person name="Hirakawa Y."/>
            <person name="Hopkins J.F."/>
            <person name="Rensing S.A."/>
            <person name="Schmutz J."/>
            <person name="Symeonidi A."/>
            <person name="Elias M."/>
            <person name="Eveleigh R.J."/>
            <person name="Herman E.K."/>
            <person name="Klute M.J."/>
            <person name="Nakayama T."/>
            <person name="Obornik M."/>
            <person name="Reyes-Prieto A."/>
            <person name="Armbrust E.V."/>
            <person name="Aves S.J."/>
            <person name="Beiko R.G."/>
            <person name="Coutinho P."/>
            <person name="Dacks J.B."/>
            <person name="Durnford D.G."/>
            <person name="Fast N.M."/>
            <person name="Green B.R."/>
            <person name="Grisdale C."/>
            <person name="Hempe F."/>
            <person name="Henrissat B."/>
            <person name="Hoppner M.P."/>
            <person name="Ishida K.-I."/>
            <person name="Kim E."/>
            <person name="Koreny L."/>
            <person name="Kroth P.G."/>
            <person name="Liu Y."/>
            <person name="Malik S.-B."/>
            <person name="Maier U.G."/>
            <person name="McRose D."/>
            <person name="Mock T."/>
            <person name="Neilson J.A."/>
            <person name="Onodera N.T."/>
            <person name="Poole A.M."/>
            <person name="Pritham E.J."/>
            <person name="Richards T.A."/>
            <person name="Rocap G."/>
            <person name="Roy S.W."/>
            <person name="Sarai C."/>
            <person name="Schaack S."/>
            <person name="Shirato S."/>
            <person name="Slamovits C.H."/>
            <person name="Spencer D.F."/>
            <person name="Suzuki S."/>
            <person name="Worden A.Z."/>
            <person name="Zauner S."/>
            <person name="Barry K."/>
            <person name="Bell C."/>
            <person name="Bharti A.K."/>
            <person name="Crow J.A."/>
            <person name="Grimwood J."/>
            <person name="Kramer R."/>
            <person name="Lindquist E."/>
            <person name="Lucas S."/>
            <person name="Salamov A."/>
            <person name="McFadden G.I."/>
            <person name="Lane C.E."/>
            <person name="Keeling P.J."/>
            <person name="Gray M.W."/>
            <person name="Grigoriev I.V."/>
            <person name="Archibald J.M."/>
        </authorList>
    </citation>
    <scope>NUCLEOTIDE SEQUENCE</scope>
    <source>
        <strain evidence="20">CCMP2712</strain>
    </source>
</reference>
<evidence type="ECO:0000256" key="9">
    <source>
        <dbReference type="ARBA" id="ARBA00022692"/>
    </source>
</evidence>
<organism evidence="18">
    <name type="scientific">Guillardia theta (strain CCMP2712)</name>
    <name type="common">Cryptophyte</name>
    <dbReference type="NCBI Taxonomy" id="905079"/>
    <lineage>
        <taxon>Eukaryota</taxon>
        <taxon>Cryptophyceae</taxon>
        <taxon>Pyrenomonadales</taxon>
        <taxon>Geminigeraceae</taxon>
        <taxon>Guillardia</taxon>
    </lineage>
</organism>
<evidence type="ECO:0000256" key="3">
    <source>
        <dbReference type="ARBA" id="ARBA00005119"/>
    </source>
</evidence>
<dbReference type="GeneID" id="17293787"/>
<feature type="transmembrane region" description="Helical" evidence="17">
    <location>
        <begin position="113"/>
        <end position="132"/>
    </location>
</feature>
<dbReference type="KEGG" id="gtt:GUITHDRAFT_78510"/>
<comment type="pathway">
    <text evidence="3 16">Phospholipid metabolism; CDP-diacylglycerol biosynthesis; CDP-diacylglycerol from sn-glycerol 3-phosphate: step 3/3.</text>
</comment>
<keyword evidence="8 16" id="KW-0808">Transferase</keyword>
<evidence type="ECO:0000313" key="20">
    <source>
        <dbReference type="Proteomes" id="UP000011087"/>
    </source>
</evidence>
<dbReference type="GO" id="GO:0016024">
    <property type="term" value="P:CDP-diacylglycerol biosynthetic process"/>
    <property type="evidence" value="ECO:0007669"/>
    <property type="project" value="UniProtKB-UniPathway"/>
</dbReference>
<keyword evidence="15" id="KW-1208">Phospholipid metabolism</keyword>
<dbReference type="PaxDb" id="55529-EKX37080"/>
<comment type="similarity">
    <text evidence="5 16">Belongs to the CDS family.</text>
</comment>
<feature type="transmembrane region" description="Helical" evidence="17">
    <location>
        <begin position="242"/>
        <end position="261"/>
    </location>
</feature>
<dbReference type="eggNOG" id="KOG1440">
    <property type="taxonomic scope" value="Eukaryota"/>
</dbReference>
<keyword evidence="9 16" id="KW-0812">Transmembrane</keyword>
<keyword evidence="12" id="KW-0443">Lipid metabolism</keyword>
<evidence type="ECO:0000256" key="16">
    <source>
        <dbReference type="RuleBase" id="RU003938"/>
    </source>
</evidence>
<dbReference type="UniPathway" id="UPA00557">
    <property type="reaction ID" value="UER00614"/>
</dbReference>
<feature type="transmembrane region" description="Helical" evidence="17">
    <location>
        <begin position="218"/>
        <end position="236"/>
    </location>
</feature>
<keyword evidence="11 17" id="KW-1133">Transmembrane helix</keyword>
<dbReference type="GO" id="GO:0016020">
    <property type="term" value="C:membrane"/>
    <property type="evidence" value="ECO:0007669"/>
    <property type="project" value="UniProtKB-SubCell"/>
</dbReference>
<name>L1IMP4_GUITC</name>
<dbReference type="PANTHER" id="PTHR47101:SF1">
    <property type="entry name" value="PHOSPHATIDATE CYTIDYLYLTRANSFERASE 4, CHLOROPLASTIC"/>
    <property type="match status" value="1"/>
</dbReference>
<evidence type="ECO:0000256" key="8">
    <source>
        <dbReference type="ARBA" id="ARBA00022679"/>
    </source>
</evidence>
<dbReference type="PROSITE" id="PS01315">
    <property type="entry name" value="CDS"/>
    <property type="match status" value="1"/>
</dbReference>
<dbReference type="STRING" id="905079.L1IMP4"/>
<evidence type="ECO:0000256" key="15">
    <source>
        <dbReference type="ARBA" id="ARBA00023264"/>
    </source>
</evidence>
<dbReference type="AlphaFoldDB" id="L1IMP4"/>
<reference evidence="18 20" key="1">
    <citation type="journal article" date="2012" name="Nature">
        <title>Algal genomes reveal evolutionary mosaicism and the fate of nucleomorphs.</title>
        <authorList>
            <consortium name="DOE Joint Genome Institute"/>
            <person name="Curtis B.A."/>
            <person name="Tanifuji G."/>
            <person name="Burki F."/>
            <person name="Gruber A."/>
            <person name="Irimia M."/>
            <person name="Maruyama S."/>
            <person name="Arias M.C."/>
            <person name="Ball S.G."/>
            <person name="Gile G.H."/>
            <person name="Hirakawa Y."/>
            <person name="Hopkins J.F."/>
            <person name="Kuo A."/>
            <person name="Rensing S.A."/>
            <person name="Schmutz J."/>
            <person name="Symeonidi A."/>
            <person name="Elias M."/>
            <person name="Eveleigh R.J."/>
            <person name="Herman E.K."/>
            <person name="Klute M.J."/>
            <person name="Nakayama T."/>
            <person name="Obornik M."/>
            <person name="Reyes-Prieto A."/>
            <person name="Armbrust E.V."/>
            <person name="Aves S.J."/>
            <person name="Beiko R.G."/>
            <person name="Coutinho P."/>
            <person name="Dacks J.B."/>
            <person name="Durnford D.G."/>
            <person name="Fast N.M."/>
            <person name="Green B.R."/>
            <person name="Grisdale C.J."/>
            <person name="Hempel F."/>
            <person name="Henrissat B."/>
            <person name="Hoppner M.P."/>
            <person name="Ishida K."/>
            <person name="Kim E."/>
            <person name="Koreny L."/>
            <person name="Kroth P.G."/>
            <person name="Liu Y."/>
            <person name="Malik S.B."/>
            <person name="Maier U.G."/>
            <person name="McRose D."/>
            <person name="Mock T."/>
            <person name="Neilson J.A."/>
            <person name="Onodera N.T."/>
            <person name="Poole A.M."/>
            <person name="Pritham E.J."/>
            <person name="Richards T.A."/>
            <person name="Rocap G."/>
            <person name="Roy S.W."/>
            <person name="Sarai C."/>
            <person name="Schaack S."/>
            <person name="Shirato S."/>
            <person name="Slamovits C.H."/>
            <person name="Spencer D.F."/>
            <person name="Suzuki S."/>
            <person name="Worden A.Z."/>
            <person name="Zauner S."/>
            <person name="Barry K."/>
            <person name="Bell C."/>
            <person name="Bharti A.K."/>
            <person name="Crow J.A."/>
            <person name="Grimwood J."/>
            <person name="Kramer R."/>
            <person name="Lindquist E."/>
            <person name="Lucas S."/>
            <person name="Salamov A."/>
            <person name="McFadden G.I."/>
            <person name="Lane C.E."/>
            <person name="Keeling P.J."/>
            <person name="Gray M.W."/>
            <person name="Grigoriev I.V."/>
            <person name="Archibald J.M."/>
        </authorList>
    </citation>
    <scope>NUCLEOTIDE SEQUENCE</scope>
    <source>
        <strain evidence="18 20">CCMP2712</strain>
    </source>
</reference>
<dbReference type="OrthoDB" id="10260889at2759"/>
<dbReference type="Pfam" id="PF01148">
    <property type="entry name" value="CTP_transf_1"/>
    <property type="match status" value="1"/>
</dbReference>